<reference evidence="2 3" key="1">
    <citation type="submission" date="2024-03" db="EMBL/GenBank/DDBJ databases">
        <title>Novel species of the genus Variovorax.</title>
        <authorList>
            <person name="Liu Q."/>
            <person name="Xin Y.-H."/>
        </authorList>
    </citation>
    <scope>NUCLEOTIDE SEQUENCE [LARGE SCALE GENOMIC DNA]</scope>
    <source>
        <strain evidence="2 3">KACC 18901</strain>
    </source>
</reference>
<comment type="caution">
    <text evidence="2">The sequence shown here is derived from an EMBL/GenBank/DDBJ whole genome shotgun (WGS) entry which is preliminary data.</text>
</comment>
<dbReference type="SUPFAM" id="SSF74653">
    <property type="entry name" value="TolA/TonB C-terminal domain"/>
    <property type="match status" value="1"/>
</dbReference>
<accession>A0ABU8XEU1</accession>
<dbReference type="RefSeq" id="WP_340338418.1">
    <property type="nucleotide sequence ID" value="NZ_JBBKZS010000016.1"/>
</dbReference>
<gene>
    <name evidence="2" type="ORF">WKW79_27560</name>
</gene>
<dbReference type="InterPro" id="IPR037682">
    <property type="entry name" value="TonB_C"/>
</dbReference>
<dbReference type="Proteomes" id="UP001367030">
    <property type="component" value="Unassembled WGS sequence"/>
</dbReference>
<proteinExistence type="predicted"/>
<sequence>MLTVAPVAQTPVHLIAPPDETAIARHAGILALYIDEQGEVRQVTADDSSVLPPAFEQAAREAFMAARFAPGQLDGLPVKSRVRVEVVFDNTPQQ</sequence>
<dbReference type="Gene3D" id="3.30.1150.10">
    <property type="match status" value="1"/>
</dbReference>
<organism evidence="2 3">
    <name type="scientific">Variovorax robiniae</name>
    <dbReference type="NCBI Taxonomy" id="1836199"/>
    <lineage>
        <taxon>Bacteria</taxon>
        <taxon>Pseudomonadati</taxon>
        <taxon>Pseudomonadota</taxon>
        <taxon>Betaproteobacteria</taxon>
        <taxon>Burkholderiales</taxon>
        <taxon>Comamonadaceae</taxon>
        <taxon>Variovorax</taxon>
    </lineage>
</organism>
<keyword evidence="3" id="KW-1185">Reference proteome</keyword>
<dbReference type="EMBL" id="JBBKZS010000016">
    <property type="protein sequence ID" value="MEJ8858355.1"/>
    <property type="molecule type" value="Genomic_DNA"/>
</dbReference>
<evidence type="ECO:0000313" key="3">
    <source>
        <dbReference type="Proteomes" id="UP001367030"/>
    </source>
</evidence>
<protein>
    <submittedName>
        <fullName evidence="2">Energy transducer TonB</fullName>
    </submittedName>
</protein>
<dbReference type="Pfam" id="PF03544">
    <property type="entry name" value="TonB_C"/>
    <property type="match status" value="1"/>
</dbReference>
<name>A0ABU8XEU1_9BURK</name>
<evidence type="ECO:0000259" key="1">
    <source>
        <dbReference type="Pfam" id="PF03544"/>
    </source>
</evidence>
<evidence type="ECO:0000313" key="2">
    <source>
        <dbReference type="EMBL" id="MEJ8858355.1"/>
    </source>
</evidence>
<feature type="domain" description="TonB C-terminal" evidence="1">
    <location>
        <begin position="30"/>
        <end position="88"/>
    </location>
</feature>